<gene>
    <name evidence="1" type="ORF">SBF1_1930011</name>
</gene>
<dbReference type="EMBL" id="OMOF01000105">
    <property type="protein sequence ID" value="SPF38635.1"/>
    <property type="molecule type" value="Genomic_DNA"/>
</dbReference>
<evidence type="ECO:0000313" key="1">
    <source>
        <dbReference type="EMBL" id="SPF38635.1"/>
    </source>
</evidence>
<dbReference type="AlphaFoldDB" id="A0A2U3KG43"/>
<reference evidence="2" key="1">
    <citation type="submission" date="2018-02" db="EMBL/GenBank/DDBJ databases">
        <authorList>
            <person name="Hausmann B."/>
        </authorList>
    </citation>
    <scope>NUCLEOTIDE SEQUENCE [LARGE SCALE GENOMIC DNA]</scope>
    <source>
        <strain evidence="2">Peat soil MAG SbF1</strain>
    </source>
</reference>
<dbReference type="Proteomes" id="UP000238916">
    <property type="component" value="Unassembled WGS sequence"/>
</dbReference>
<proteinExistence type="predicted"/>
<name>A0A2U3KG43_9FIRM</name>
<accession>A0A2U3KG43</accession>
<organism evidence="1 2">
    <name type="scientific">Candidatus Desulfosporosinus infrequens</name>
    <dbReference type="NCBI Taxonomy" id="2043169"/>
    <lineage>
        <taxon>Bacteria</taxon>
        <taxon>Bacillati</taxon>
        <taxon>Bacillota</taxon>
        <taxon>Clostridia</taxon>
        <taxon>Eubacteriales</taxon>
        <taxon>Desulfitobacteriaceae</taxon>
        <taxon>Desulfosporosinus</taxon>
    </lineage>
</organism>
<protein>
    <submittedName>
        <fullName evidence="1">Uncharacterized protein</fullName>
    </submittedName>
</protein>
<evidence type="ECO:0000313" key="2">
    <source>
        <dbReference type="Proteomes" id="UP000238916"/>
    </source>
</evidence>
<sequence>MIKKLRGAIDIDKSLGHLASFRQVSMFALGAMHRIARMSLNPNMILKI</sequence>